<dbReference type="InterPro" id="IPR050090">
    <property type="entry name" value="Tyrosine_recombinase_XerCD"/>
</dbReference>
<evidence type="ECO:0000256" key="1">
    <source>
        <dbReference type="ARBA" id="ARBA00023172"/>
    </source>
</evidence>
<dbReference type="GO" id="GO:0015074">
    <property type="term" value="P:DNA integration"/>
    <property type="evidence" value="ECO:0007669"/>
    <property type="project" value="InterPro"/>
</dbReference>
<dbReference type="InterPro" id="IPR011010">
    <property type="entry name" value="DNA_brk_join_enz"/>
</dbReference>
<dbReference type="PANTHER" id="PTHR30349:SF91">
    <property type="entry name" value="INTA PROTEIN"/>
    <property type="match status" value="1"/>
</dbReference>
<protein>
    <submittedName>
        <fullName evidence="3">Site-specific integrase</fullName>
    </submittedName>
</protein>
<comment type="caution">
    <text evidence="3">The sequence shown here is derived from an EMBL/GenBank/DDBJ whole genome shotgun (WGS) entry which is preliminary data.</text>
</comment>
<dbReference type="GO" id="GO:0006310">
    <property type="term" value="P:DNA recombination"/>
    <property type="evidence" value="ECO:0007669"/>
    <property type="project" value="UniProtKB-KW"/>
</dbReference>
<dbReference type="EMBL" id="JABBVZ010000190">
    <property type="protein sequence ID" value="NMP24984.1"/>
    <property type="molecule type" value="Genomic_DNA"/>
</dbReference>
<evidence type="ECO:0000259" key="2">
    <source>
        <dbReference type="PROSITE" id="PS51898"/>
    </source>
</evidence>
<accession>A0A7Y0LAR2</accession>
<keyword evidence="4" id="KW-1185">Reference proteome</keyword>
<proteinExistence type="predicted"/>
<dbReference type="Pfam" id="PF00589">
    <property type="entry name" value="Phage_integrase"/>
    <property type="match status" value="1"/>
</dbReference>
<organism evidence="3 4">
    <name type="scientific">Sulfobacillus harzensis</name>
    <dbReference type="NCBI Taxonomy" id="2729629"/>
    <lineage>
        <taxon>Bacteria</taxon>
        <taxon>Bacillati</taxon>
        <taxon>Bacillota</taxon>
        <taxon>Clostridia</taxon>
        <taxon>Eubacteriales</taxon>
        <taxon>Clostridiales Family XVII. Incertae Sedis</taxon>
        <taxon>Sulfobacillus</taxon>
    </lineage>
</organism>
<evidence type="ECO:0000313" key="3">
    <source>
        <dbReference type="EMBL" id="NMP24984.1"/>
    </source>
</evidence>
<dbReference type="Gene3D" id="1.10.443.10">
    <property type="entry name" value="Intergrase catalytic core"/>
    <property type="match status" value="1"/>
</dbReference>
<reference evidence="3 4" key="1">
    <citation type="submission" date="2020-04" db="EMBL/GenBank/DDBJ databases">
        <authorList>
            <person name="Zhang R."/>
            <person name="Schippers A."/>
        </authorList>
    </citation>
    <scope>NUCLEOTIDE SEQUENCE [LARGE SCALE GENOMIC DNA]</scope>
    <source>
        <strain evidence="3 4">DSM 109850</strain>
    </source>
</reference>
<sequence length="198" mass="22455">MRLSVTFTPSFWPPCCPPCGRVPGVTPLEKSKAADDGRCNGRRKGRRTLAITPYLLELLREHRHQQELERMAKGSVWRNADDYVFVTRNGGMLWPNDVWATFKRLLKRAGLRSDIRIHDLRHAMASFWLAHGVPVKVVSERLGHANISITLQIYGHLLPNMQEQAAADMEAMFLGGTIHTSSTRTVVTHETQDTRDND</sequence>
<dbReference type="AlphaFoldDB" id="A0A7Y0LAR2"/>
<dbReference type="CDD" id="cd01189">
    <property type="entry name" value="INT_ICEBs1_C_like"/>
    <property type="match status" value="1"/>
</dbReference>
<dbReference type="Proteomes" id="UP000533476">
    <property type="component" value="Unassembled WGS sequence"/>
</dbReference>
<dbReference type="SUPFAM" id="SSF56349">
    <property type="entry name" value="DNA breaking-rejoining enzymes"/>
    <property type="match status" value="1"/>
</dbReference>
<dbReference type="InterPro" id="IPR002104">
    <property type="entry name" value="Integrase_catalytic"/>
</dbReference>
<dbReference type="GO" id="GO:0003677">
    <property type="term" value="F:DNA binding"/>
    <property type="evidence" value="ECO:0007669"/>
    <property type="project" value="InterPro"/>
</dbReference>
<dbReference type="InterPro" id="IPR013762">
    <property type="entry name" value="Integrase-like_cat_sf"/>
</dbReference>
<dbReference type="PROSITE" id="PS51898">
    <property type="entry name" value="TYR_RECOMBINASE"/>
    <property type="match status" value="1"/>
</dbReference>
<keyword evidence="1" id="KW-0233">DNA recombination</keyword>
<evidence type="ECO:0000313" key="4">
    <source>
        <dbReference type="Proteomes" id="UP000533476"/>
    </source>
</evidence>
<dbReference type="PANTHER" id="PTHR30349">
    <property type="entry name" value="PHAGE INTEGRASE-RELATED"/>
    <property type="match status" value="1"/>
</dbReference>
<feature type="domain" description="Tyr recombinase" evidence="2">
    <location>
        <begin position="1"/>
        <end position="169"/>
    </location>
</feature>
<gene>
    <name evidence="3" type="ORF">HIJ39_22000</name>
</gene>
<name>A0A7Y0LAR2_9FIRM</name>